<protein>
    <submittedName>
        <fullName evidence="1">Uncharacterized protein</fullName>
    </submittedName>
</protein>
<reference evidence="1 2" key="1">
    <citation type="submission" date="2018-08" db="EMBL/GenBank/DDBJ databases">
        <title>A genome reference for cultivated species of the human gut microbiota.</title>
        <authorList>
            <person name="Zou Y."/>
            <person name="Xue W."/>
            <person name="Luo G."/>
        </authorList>
    </citation>
    <scope>NUCLEOTIDE SEQUENCE [LARGE SCALE GENOMIC DNA]</scope>
    <source>
        <strain evidence="1 2">AF14-32</strain>
    </source>
</reference>
<comment type="caution">
    <text evidence="1">The sequence shown here is derived from an EMBL/GenBank/DDBJ whole genome shotgun (WGS) entry which is preliminary data.</text>
</comment>
<dbReference type="Proteomes" id="UP000283850">
    <property type="component" value="Unassembled WGS sequence"/>
</dbReference>
<dbReference type="AlphaFoldDB" id="A0A412Y686"/>
<evidence type="ECO:0000313" key="2">
    <source>
        <dbReference type="Proteomes" id="UP000283850"/>
    </source>
</evidence>
<dbReference type="EMBL" id="QRZF01000008">
    <property type="protein sequence ID" value="RGV52967.1"/>
    <property type="molecule type" value="Genomic_DNA"/>
</dbReference>
<organism evidence="1 2">
    <name type="scientific">Bacteroides intestinalis</name>
    <dbReference type="NCBI Taxonomy" id="329854"/>
    <lineage>
        <taxon>Bacteria</taxon>
        <taxon>Pseudomonadati</taxon>
        <taxon>Bacteroidota</taxon>
        <taxon>Bacteroidia</taxon>
        <taxon>Bacteroidales</taxon>
        <taxon>Bacteroidaceae</taxon>
        <taxon>Bacteroides</taxon>
    </lineage>
</organism>
<evidence type="ECO:0000313" key="1">
    <source>
        <dbReference type="EMBL" id="RGV52967.1"/>
    </source>
</evidence>
<name>A0A412Y686_9BACE</name>
<accession>A0A412Y686</accession>
<sequence length="61" mass="7494">MLHSYYFKAFRHHGQKAVKQLCEKAINEEIKGTKMSFNRSFNVHHFEHKKQISETIKRRRY</sequence>
<gene>
    <name evidence="1" type="ORF">DWW10_13510</name>
</gene>
<proteinExistence type="predicted"/>